<dbReference type="EMBL" id="JAJFAZ020000006">
    <property type="protein sequence ID" value="KAI5324359.1"/>
    <property type="molecule type" value="Genomic_DNA"/>
</dbReference>
<feature type="region of interest" description="Disordered" evidence="4">
    <location>
        <begin position="801"/>
        <end position="827"/>
    </location>
</feature>
<evidence type="ECO:0000259" key="5">
    <source>
        <dbReference type="PROSITE" id="PS50158"/>
    </source>
</evidence>
<evidence type="ECO:0000256" key="1">
    <source>
        <dbReference type="ARBA" id="ARBA00022801"/>
    </source>
</evidence>
<dbReference type="InterPro" id="IPR018061">
    <property type="entry name" value="Retropepsins"/>
</dbReference>
<feature type="domain" description="CCHC-type" evidence="5">
    <location>
        <begin position="756"/>
        <end position="771"/>
    </location>
</feature>
<dbReference type="Pfam" id="PF24925">
    <property type="entry name" value="DUF7746"/>
    <property type="match status" value="1"/>
</dbReference>
<dbReference type="SMART" id="SM00343">
    <property type="entry name" value="ZnF_C2HC"/>
    <property type="match status" value="1"/>
</dbReference>
<gene>
    <name evidence="6" type="ORF">L3X38_033432</name>
</gene>
<dbReference type="Pfam" id="PF00098">
    <property type="entry name" value="zf-CCHC"/>
    <property type="match status" value="1"/>
</dbReference>
<sequence>MNFQALNKSPKDQTVLIQSHTSDAHIQVPHTIKWSEVALPKDWTLVTESQPAPIQRSLNNLDYIQQYLDGTVKIQFDSHPLHKSNVQLQQLPTPGQSQRHAPARHSFAASSSTLERDLELEKAMIDFKLESLRKTSQVTQPCYGQVPVQEDKSESPESPTQSDFVVENQLRTLNKEFRVNWVNLNRHLKAPENKHRRDLYHQAYPNNKHRDMIFKQWKDYMRTAKVEIFYLDFIESRYLSSDELKTLTKEKWKLVDKSVVESSHPPVETIIIEHQKAPIAATPFKTFESSDPNRKLIEQNNYTNQSLITIGKQLDIIETKVDLLSPPIVDSRPKPKVEKPIVQFQELKTSPVLKVNSTMKKIEDMLAQLTPVKTEKGEQSGIKTLDSFAASHSESESESVSSETSNISKIENAFKNLEIQPEPRIKKIEKHISPASLTKNWYPRPTPPDIQFEERSSHTQFSVSSDKLYEWNFDGLSEQEILNKLQHMSMVANSYITNHSFRQSEIVPLLVTGFTGTLRCWWDKHLTSESKNRILYAVKLNEDGLPIFDEHLGQGIEDGVNTLFYTIIEHFIGTPSNTTARIHDQLSNLRCPKLSDFRWYKDVFISRVMLRDDSNQSFWKEKFINGLPNLFAHKIRTTLSNEQGQIDWDSLTYGNIISTINQVGMKMCIDFKINRQIQSDRKSAKYELGNFCEQYGLTSIPPSRKHKPSHLRKRHFPKKQFFRKDEFYKKRKFSPKKHWSKHPKQSRSKKDKSKVKCFKCQKFGHYASECKVKDVIKQLQITDEDKNKLIQVLELRDSEMSDEESLVSSSESESSQSSDSQPSSRKVQFGCTDRCCKRIKSVSVLTKQEEQEELLVDLIGRVQNPELKSEYLRKLKKILSQDSQSSLSPTPQPISINTTLEKFNRRKDVTIHDLQLEVKQVKKELVELKQISQQLQTDNYKIKQDLFDLKQEFCKSSNNSESPHHSDDEPSEEQPVVNLIRQAHLRKWYSKVTIFVHDFEYTTVALFDSGADLNCIQEGLIPTKYYQKSRESLSTASGKSLQLNFELPKAHICQNKVCFKTSFVLVKNITDEVILGLPFLALLYPIQVEYDEVASQPKSSQSQTKLQPSQSTSMSPAKPEVPKQIVPYPGYTPIKVATPLSVANRFSSLGSTVGQIRPSYQSTLVASYDPFAVDIPAGPAGPSVASKKSSPYLPKSNSHLFVIEPLYDINTSPVEIARHYFPPGFHYMPSNPYKSLKYYRDILLETKSVEIKPIKDRDNPATILYHSLYIHQIVSQEAFSSRPYELKLLQSQLQYNYADYIDAWVTKDVRILARQFSVKWWDKFEVDRIAKYVYNDLPVAPVPLPVSPSASVRSSLSVEGKSKAELREIATQLLRQASQMDDDEDNGSPSSSSCQPISVKPKTWFEDSQDPYDAYDLNSD</sequence>
<dbReference type="Proteomes" id="UP001054821">
    <property type="component" value="Chromosome 6"/>
</dbReference>
<accession>A0AAD4VFW3</accession>
<dbReference type="PANTHER" id="PTHR33054:SF9">
    <property type="entry name" value="CCHC-TYPE DOMAIN-CONTAINING PROTEIN"/>
    <property type="match status" value="1"/>
</dbReference>
<protein>
    <recommendedName>
        <fullName evidence="5">CCHC-type domain-containing protein</fullName>
    </recommendedName>
</protein>
<keyword evidence="1" id="KW-0378">Hydrolase</keyword>
<dbReference type="InterPro" id="IPR056648">
    <property type="entry name" value="DUF7746"/>
</dbReference>
<dbReference type="PANTHER" id="PTHR33054">
    <property type="entry name" value="CCHC-TYPE DOMAIN-CONTAINING PROTEIN"/>
    <property type="match status" value="1"/>
</dbReference>
<dbReference type="GO" id="GO:0003676">
    <property type="term" value="F:nucleic acid binding"/>
    <property type="evidence" value="ECO:0007669"/>
    <property type="project" value="InterPro"/>
</dbReference>
<dbReference type="Pfam" id="PF00077">
    <property type="entry name" value="RVP"/>
    <property type="match status" value="1"/>
</dbReference>
<evidence type="ECO:0000256" key="3">
    <source>
        <dbReference type="SAM" id="Coils"/>
    </source>
</evidence>
<evidence type="ECO:0000313" key="6">
    <source>
        <dbReference type="EMBL" id="KAI5324359.1"/>
    </source>
</evidence>
<keyword evidence="2" id="KW-0863">Zinc-finger</keyword>
<dbReference type="InterPro" id="IPR036875">
    <property type="entry name" value="Znf_CCHC_sf"/>
</dbReference>
<feature type="coiled-coil region" evidence="3">
    <location>
        <begin position="911"/>
        <end position="938"/>
    </location>
</feature>
<dbReference type="PROSITE" id="PS50158">
    <property type="entry name" value="ZF_CCHC"/>
    <property type="match status" value="1"/>
</dbReference>
<dbReference type="Gene3D" id="4.10.60.10">
    <property type="entry name" value="Zinc finger, CCHC-type"/>
    <property type="match status" value="1"/>
</dbReference>
<feature type="region of interest" description="Disordered" evidence="4">
    <location>
        <begin position="1375"/>
        <end position="1420"/>
    </location>
</feature>
<keyword evidence="2" id="KW-0862">Zinc</keyword>
<feature type="region of interest" description="Disordered" evidence="4">
    <location>
        <begin position="1097"/>
        <end position="1124"/>
    </location>
</feature>
<evidence type="ECO:0000313" key="7">
    <source>
        <dbReference type="Proteomes" id="UP001054821"/>
    </source>
</evidence>
<proteinExistence type="predicted"/>
<comment type="caution">
    <text evidence="6">The sequence shown here is derived from an EMBL/GenBank/DDBJ whole genome shotgun (WGS) entry which is preliminary data.</text>
</comment>
<organism evidence="6 7">
    <name type="scientific">Prunus dulcis</name>
    <name type="common">Almond</name>
    <name type="synonym">Amygdalus dulcis</name>
    <dbReference type="NCBI Taxonomy" id="3755"/>
    <lineage>
        <taxon>Eukaryota</taxon>
        <taxon>Viridiplantae</taxon>
        <taxon>Streptophyta</taxon>
        <taxon>Embryophyta</taxon>
        <taxon>Tracheophyta</taxon>
        <taxon>Spermatophyta</taxon>
        <taxon>Magnoliopsida</taxon>
        <taxon>eudicotyledons</taxon>
        <taxon>Gunneridae</taxon>
        <taxon>Pentapetalae</taxon>
        <taxon>rosids</taxon>
        <taxon>fabids</taxon>
        <taxon>Rosales</taxon>
        <taxon>Rosaceae</taxon>
        <taxon>Amygdaloideae</taxon>
        <taxon>Amygdaleae</taxon>
        <taxon>Prunus</taxon>
    </lineage>
</organism>
<keyword evidence="7" id="KW-1185">Reference proteome</keyword>
<evidence type="ECO:0000256" key="2">
    <source>
        <dbReference type="PROSITE-ProRule" id="PRU00047"/>
    </source>
</evidence>
<dbReference type="GO" id="GO:0016787">
    <property type="term" value="F:hydrolase activity"/>
    <property type="evidence" value="ECO:0007669"/>
    <property type="project" value="UniProtKB-KW"/>
</dbReference>
<feature type="compositionally biased region" description="Low complexity" evidence="4">
    <location>
        <begin position="806"/>
        <end position="824"/>
    </location>
</feature>
<dbReference type="Pfam" id="PF22909">
    <property type="entry name" value="Caulimovir_coat_dom"/>
    <property type="match status" value="1"/>
</dbReference>
<name>A0AAD4VFW3_PRUDU</name>
<keyword evidence="3" id="KW-0175">Coiled coil</keyword>
<dbReference type="InterPro" id="IPR001878">
    <property type="entry name" value="Znf_CCHC"/>
</dbReference>
<evidence type="ECO:0000256" key="4">
    <source>
        <dbReference type="SAM" id="MobiDB-lite"/>
    </source>
</evidence>
<dbReference type="GO" id="GO:0008270">
    <property type="term" value="F:zinc ion binding"/>
    <property type="evidence" value="ECO:0007669"/>
    <property type="project" value="UniProtKB-KW"/>
</dbReference>
<dbReference type="SUPFAM" id="SSF57756">
    <property type="entry name" value="Retrovirus zinc finger-like domains"/>
    <property type="match status" value="1"/>
</dbReference>
<keyword evidence="2" id="KW-0479">Metal-binding</keyword>
<dbReference type="CDD" id="cd00303">
    <property type="entry name" value="retropepsin_like"/>
    <property type="match status" value="1"/>
</dbReference>
<feature type="compositionally biased region" description="Polar residues" evidence="4">
    <location>
        <begin position="1097"/>
        <end position="1115"/>
    </location>
</feature>
<reference evidence="6 7" key="1">
    <citation type="journal article" date="2022" name="G3 (Bethesda)">
        <title>Whole-genome sequence and methylome profiling of the almond [Prunus dulcis (Mill.) D.A. Webb] cultivar 'Nonpareil'.</title>
        <authorList>
            <person name="D'Amico-Willman K.M."/>
            <person name="Ouma W.Z."/>
            <person name="Meulia T."/>
            <person name="Sideli G.M."/>
            <person name="Gradziel T.M."/>
            <person name="Fresnedo-Ramirez J."/>
        </authorList>
    </citation>
    <scope>NUCLEOTIDE SEQUENCE [LARGE SCALE GENOMIC DNA]</scope>
    <source>
        <strain evidence="6">Clone GOH B32 T37-40</strain>
    </source>
</reference>